<evidence type="ECO:0000256" key="13">
    <source>
        <dbReference type="ARBA" id="ARBA00023136"/>
    </source>
</evidence>
<feature type="region of interest" description="Disordered" evidence="16">
    <location>
        <begin position="65"/>
        <end position="94"/>
    </location>
</feature>
<evidence type="ECO:0000256" key="5">
    <source>
        <dbReference type="ARBA" id="ARBA00016392"/>
    </source>
</evidence>
<evidence type="ECO:0000313" key="18">
    <source>
        <dbReference type="EMBL" id="ELK34781.1"/>
    </source>
</evidence>
<evidence type="ECO:0000256" key="7">
    <source>
        <dbReference type="ARBA" id="ARBA00022660"/>
    </source>
</evidence>
<evidence type="ECO:0000256" key="15">
    <source>
        <dbReference type="ARBA" id="ARBA00033255"/>
    </source>
</evidence>
<comment type="subunit">
    <text evidence="4">Complex I is composed of 45 different subunits.</text>
</comment>
<keyword evidence="10" id="KW-0249">Electron transport</keyword>
<dbReference type="GO" id="GO:0005743">
    <property type="term" value="C:mitochondrial inner membrane"/>
    <property type="evidence" value="ECO:0007669"/>
    <property type="project" value="UniProtKB-SubCell"/>
</dbReference>
<feature type="transmembrane region" description="Helical" evidence="17">
    <location>
        <begin position="6"/>
        <end position="29"/>
    </location>
</feature>
<evidence type="ECO:0000256" key="1">
    <source>
        <dbReference type="ARBA" id="ARBA00003195"/>
    </source>
</evidence>
<evidence type="ECO:0000256" key="3">
    <source>
        <dbReference type="ARBA" id="ARBA00009960"/>
    </source>
</evidence>
<evidence type="ECO:0000256" key="17">
    <source>
        <dbReference type="SAM" id="Phobius"/>
    </source>
</evidence>
<proteinExistence type="inferred from homology"/>
<keyword evidence="7" id="KW-0679">Respiratory chain</keyword>
<evidence type="ECO:0000256" key="10">
    <source>
        <dbReference type="ARBA" id="ARBA00022982"/>
    </source>
</evidence>
<dbReference type="AlphaFoldDB" id="L5M8R8"/>
<keyword evidence="8 17" id="KW-0812">Transmembrane</keyword>
<protein>
    <recommendedName>
        <fullName evidence="5">NADH dehydrogenase [ubiquinone] 1 alpha subcomplex subunit 1</fullName>
    </recommendedName>
    <alternativeName>
        <fullName evidence="15">Complex I-MWFE</fullName>
    </alternativeName>
    <alternativeName>
        <fullName evidence="14">NADH-ubiquinone oxidoreductase MWFE subunit</fullName>
    </alternativeName>
</protein>
<dbReference type="InterPro" id="IPR017384">
    <property type="entry name" value="NADH_Ub_cplx-1_asu_su-1"/>
</dbReference>
<accession>L5M8R8</accession>
<dbReference type="EMBL" id="KB102814">
    <property type="protein sequence ID" value="ELK34781.1"/>
    <property type="molecule type" value="Genomic_DNA"/>
</dbReference>
<evidence type="ECO:0000313" key="19">
    <source>
        <dbReference type="Proteomes" id="UP000010556"/>
    </source>
</evidence>
<evidence type="ECO:0000256" key="8">
    <source>
        <dbReference type="ARBA" id="ARBA00022692"/>
    </source>
</evidence>
<evidence type="ECO:0000256" key="12">
    <source>
        <dbReference type="ARBA" id="ARBA00023128"/>
    </source>
</evidence>
<keyword evidence="11 17" id="KW-1133">Transmembrane helix</keyword>
<organism evidence="18 19">
    <name type="scientific">Myotis davidii</name>
    <name type="common">David's myotis</name>
    <dbReference type="NCBI Taxonomy" id="225400"/>
    <lineage>
        <taxon>Eukaryota</taxon>
        <taxon>Metazoa</taxon>
        <taxon>Chordata</taxon>
        <taxon>Craniata</taxon>
        <taxon>Vertebrata</taxon>
        <taxon>Euteleostomi</taxon>
        <taxon>Mammalia</taxon>
        <taxon>Eutheria</taxon>
        <taxon>Laurasiatheria</taxon>
        <taxon>Chiroptera</taxon>
        <taxon>Yangochiroptera</taxon>
        <taxon>Vespertilionidae</taxon>
        <taxon>Myotis</taxon>
    </lineage>
</organism>
<keyword evidence="19" id="KW-1185">Reference proteome</keyword>
<dbReference type="PANTHER" id="PTHR17098:SF2">
    <property type="entry name" value="NADH DEHYDROGENASE [UBIQUINONE] 1 ALPHA SUBCOMPLEX SUBUNIT 1"/>
    <property type="match status" value="1"/>
</dbReference>
<dbReference type="eggNOG" id="ENOG502S3S5">
    <property type="taxonomic scope" value="Eukaryota"/>
</dbReference>
<evidence type="ECO:0000256" key="14">
    <source>
        <dbReference type="ARBA" id="ARBA00029847"/>
    </source>
</evidence>
<name>L5M8R8_MYODS</name>
<evidence type="ECO:0000256" key="9">
    <source>
        <dbReference type="ARBA" id="ARBA00022792"/>
    </source>
</evidence>
<sequence length="94" mass="9867">MWFEILPGLAVMGMCLLIPGIATTHIHNFSNGGKEKRRRSQEPVGMATPHLLGLVKVQGAHESGLGMAVSPPGASNCPGSPLPPSPPKVLDTYL</sequence>
<keyword evidence="18" id="KW-0830">Ubiquinone</keyword>
<evidence type="ECO:0000256" key="2">
    <source>
        <dbReference type="ARBA" id="ARBA00004298"/>
    </source>
</evidence>
<reference evidence="19" key="1">
    <citation type="journal article" date="2013" name="Science">
        <title>Comparative analysis of bat genomes provides insight into the evolution of flight and immunity.</title>
        <authorList>
            <person name="Zhang G."/>
            <person name="Cowled C."/>
            <person name="Shi Z."/>
            <person name="Huang Z."/>
            <person name="Bishop-Lilly K.A."/>
            <person name="Fang X."/>
            <person name="Wynne J.W."/>
            <person name="Xiong Z."/>
            <person name="Baker M.L."/>
            <person name="Zhao W."/>
            <person name="Tachedjian M."/>
            <person name="Zhu Y."/>
            <person name="Zhou P."/>
            <person name="Jiang X."/>
            <person name="Ng J."/>
            <person name="Yang L."/>
            <person name="Wu L."/>
            <person name="Xiao J."/>
            <person name="Feng Y."/>
            <person name="Chen Y."/>
            <person name="Sun X."/>
            <person name="Zhang Y."/>
            <person name="Marsh G.A."/>
            <person name="Crameri G."/>
            <person name="Broder C.C."/>
            <person name="Frey K.G."/>
            <person name="Wang L.F."/>
            <person name="Wang J."/>
        </authorList>
    </citation>
    <scope>NUCLEOTIDE SEQUENCE [LARGE SCALE GENOMIC DNA]</scope>
</reference>
<keyword evidence="13 17" id="KW-0472">Membrane</keyword>
<evidence type="ECO:0000256" key="11">
    <source>
        <dbReference type="ARBA" id="ARBA00022989"/>
    </source>
</evidence>
<comment type="function">
    <text evidence="1">Accessory subunit of the mitochondrial membrane respiratory chain NADH dehydrogenase (Complex I), that is believed not to be involved in catalysis. Complex I functions in the transfer of electrons from NADH to the respiratory chain. The immediate electron acceptor for the enzyme is believed to be ubiquinone.</text>
</comment>
<keyword evidence="6" id="KW-0813">Transport</keyword>
<comment type="similarity">
    <text evidence="3">Belongs to the complex I NDUFA1 subunit family.</text>
</comment>
<evidence type="ECO:0000256" key="4">
    <source>
        <dbReference type="ARBA" id="ARBA00011533"/>
    </source>
</evidence>
<dbReference type="Proteomes" id="UP000010556">
    <property type="component" value="Unassembled WGS sequence"/>
</dbReference>
<keyword evidence="12" id="KW-0496">Mitochondrion</keyword>
<gene>
    <name evidence="18" type="ORF">MDA_GLEAN10012496</name>
</gene>
<dbReference type="PANTHER" id="PTHR17098">
    <property type="entry name" value="NADH-UBIQUINONE OXIDOREDUCTASE MWFE SUBUNIT"/>
    <property type="match status" value="1"/>
</dbReference>
<keyword evidence="9" id="KW-0999">Mitochondrion inner membrane</keyword>
<evidence type="ECO:0000256" key="16">
    <source>
        <dbReference type="SAM" id="MobiDB-lite"/>
    </source>
</evidence>
<evidence type="ECO:0000256" key="6">
    <source>
        <dbReference type="ARBA" id="ARBA00022448"/>
    </source>
</evidence>
<comment type="subcellular location">
    <subcellularLocation>
        <location evidence="2">Mitochondrion inner membrane</location>
        <topology evidence="2">Single-pass membrane protein</topology>
        <orientation evidence="2">Matrix side</orientation>
    </subcellularLocation>
</comment>
<dbReference type="Pfam" id="PF15879">
    <property type="entry name" value="MWFE"/>
    <property type="match status" value="1"/>
</dbReference>